<organism evidence="2 3">
    <name type="scientific">Hydnum rufescens UP504</name>
    <dbReference type="NCBI Taxonomy" id="1448309"/>
    <lineage>
        <taxon>Eukaryota</taxon>
        <taxon>Fungi</taxon>
        <taxon>Dikarya</taxon>
        <taxon>Basidiomycota</taxon>
        <taxon>Agaricomycotina</taxon>
        <taxon>Agaricomycetes</taxon>
        <taxon>Cantharellales</taxon>
        <taxon>Hydnaceae</taxon>
        <taxon>Hydnum</taxon>
    </lineage>
</organism>
<evidence type="ECO:0000256" key="1">
    <source>
        <dbReference type="SAM" id="MobiDB-lite"/>
    </source>
</evidence>
<comment type="caution">
    <text evidence="2">The sequence shown here is derived from an EMBL/GenBank/DDBJ whole genome shotgun (WGS) entry which is preliminary data.</text>
</comment>
<dbReference type="AlphaFoldDB" id="A0A9P6B739"/>
<name>A0A9P6B739_9AGAM</name>
<feature type="region of interest" description="Disordered" evidence="1">
    <location>
        <begin position="1"/>
        <end position="40"/>
    </location>
</feature>
<reference evidence="2" key="1">
    <citation type="journal article" date="2020" name="Nat. Commun.">
        <title>Large-scale genome sequencing of mycorrhizal fungi provides insights into the early evolution of symbiotic traits.</title>
        <authorList>
            <person name="Miyauchi S."/>
            <person name="Kiss E."/>
            <person name="Kuo A."/>
            <person name="Drula E."/>
            <person name="Kohler A."/>
            <person name="Sanchez-Garcia M."/>
            <person name="Morin E."/>
            <person name="Andreopoulos B."/>
            <person name="Barry K.W."/>
            <person name="Bonito G."/>
            <person name="Buee M."/>
            <person name="Carver A."/>
            <person name="Chen C."/>
            <person name="Cichocki N."/>
            <person name="Clum A."/>
            <person name="Culley D."/>
            <person name="Crous P.W."/>
            <person name="Fauchery L."/>
            <person name="Girlanda M."/>
            <person name="Hayes R.D."/>
            <person name="Keri Z."/>
            <person name="LaButti K."/>
            <person name="Lipzen A."/>
            <person name="Lombard V."/>
            <person name="Magnuson J."/>
            <person name="Maillard F."/>
            <person name="Murat C."/>
            <person name="Nolan M."/>
            <person name="Ohm R.A."/>
            <person name="Pangilinan J."/>
            <person name="Pereira M.F."/>
            <person name="Perotto S."/>
            <person name="Peter M."/>
            <person name="Pfister S."/>
            <person name="Riley R."/>
            <person name="Sitrit Y."/>
            <person name="Stielow J.B."/>
            <person name="Szollosi G."/>
            <person name="Zifcakova L."/>
            <person name="Stursova M."/>
            <person name="Spatafora J.W."/>
            <person name="Tedersoo L."/>
            <person name="Vaario L.M."/>
            <person name="Yamada A."/>
            <person name="Yan M."/>
            <person name="Wang P."/>
            <person name="Xu J."/>
            <person name="Bruns T."/>
            <person name="Baldrian P."/>
            <person name="Vilgalys R."/>
            <person name="Dunand C."/>
            <person name="Henrissat B."/>
            <person name="Grigoriev I.V."/>
            <person name="Hibbett D."/>
            <person name="Nagy L.G."/>
            <person name="Martin F.M."/>
        </authorList>
    </citation>
    <scope>NUCLEOTIDE SEQUENCE</scope>
    <source>
        <strain evidence="2">UP504</strain>
    </source>
</reference>
<proteinExistence type="predicted"/>
<dbReference type="EMBL" id="MU128927">
    <property type="protein sequence ID" value="KAF9518160.1"/>
    <property type="molecule type" value="Genomic_DNA"/>
</dbReference>
<dbReference type="Proteomes" id="UP000886523">
    <property type="component" value="Unassembled WGS sequence"/>
</dbReference>
<protein>
    <submittedName>
        <fullName evidence="2">Uncharacterized protein</fullName>
    </submittedName>
</protein>
<feature type="compositionally biased region" description="Basic and acidic residues" evidence="1">
    <location>
        <begin position="25"/>
        <end position="40"/>
    </location>
</feature>
<sequence length="144" mass="16222">MVPGPRFHAGQLQTTKQTKKRLVAKRRDSQESTNKNERNTVGDFGRRLAATAVYYSFSYSIQDSTRVSRAKLHILSTELATLAVDPLGGPLPASARITHSDFTSLLKARWNNDIEGLFTRARDVRVDVPWGKVWEQYNNFSGVL</sequence>
<dbReference type="OrthoDB" id="3351225at2759"/>
<accession>A0A9P6B739</accession>
<gene>
    <name evidence="2" type="ORF">BS47DRAFT_377745</name>
</gene>
<evidence type="ECO:0000313" key="3">
    <source>
        <dbReference type="Proteomes" id="UP000886523"/>
    </source>
</evidence>
<evidence type="ECO:0000313" key="2">
    <source>
        <dbReference type="EMBL" id="KAF9518160.1"/>
    </source>
</evidence>
<keyword evidence="3" id="KW-1185">Reference proteome</keyword>